<organism evidence="2 3">
    <name type="scientific">Candidatus Accumulibacter contiguus</name>
    <dbReference type="NCBI Taxonomy" id="2954381"/>
    <lineage>
        <taxon>Bacteria</taxon>
        <taxon>Pseudomonadati</taxon>
        <taxon>Pseudomonadota</taxon>
        <taxon>Betaproteobacteria</taxon>
        <taxon>Candidatus Accumulibacter</taxon>
    </lineage>
</organism>
<comment type="caution">
    <text evidence="2">The sequence shown here is derived from an EMBL/GenBank/DDBJ whole genome shotgun (WGS) entry which is preliminary data.</text>
</comment>
<dbReference type="RefSeq" id="WP_169072145.1">
    <property type="nucleotide sequence ID" value="NZ_JAZKUC010000002.1"/>
</dbReference>
<accession>A0ABX1TI69</accession>
<name>A0ABX1TI69_9PROT</name>
<gene>
    <name evidence="2" type="ORF">E4Q08_23125</name>
</gene>
<dbReference type="InterPro" id="IPR024408">
    <property type="entry name" value="Muramidase"/>
</dbReference>
<dbReference type="Pfam" id="PF11860">
    <property type="entry name" value="Muramidase"/>
    <property type="match status" value="1"/>
</dbReference>
<dbReference type="Proteomes" id="UP000886469">
    <property type="component" value="Unassembled WGS sequence"/>
</dbReference>
<keyword evidence="3" id="KW-1185">Reference proteome</keyword>
<feature type="domain" description="N-acetylmuramidase" evidence="1">
    <location>
        <begin position="20"/>
        <end position="184"/>
    </location>
</feature>
<proteinExistence type="predicted"/>
<evidence type="ECO:0000313" key="2">
    <source>
        <dbReference type="EMBL" id="NMQ07917.1"/>
    </source>
</evidence>
<protein>
    <submittedName>
        <fullName evidence="2">N-acetylmuramidase family protein</fullName>
    </submittedName>
</protein>
<dbReference type="EMBL" id="SPMX01000105">
    <property type="protein sequence ID" value="NMQ07917.1"/>
    <property type="molecule type" value="Genomic_DNA"/>
</dbReference>
<sequence>MTKLLQEHDYESAAFEIGCEVAAVKAVAEVESAGAGFLQDGRAKILFEGHIFYKYTKGKYPESDINYKKWTKQYYVGGAGEYERLAKAEKLDKVAARLSASYGKFQIMGFNFAICGYPSIDDFYDEMQANEGNHLEAFIGYVKHVGLGDAMRTKSWAEFAKRYNGPEYWKNSYDKKMADAYKKFSKQT</sequence>
<evidence type="ECO:0000259" key="1">
    <source>
        <dbReference type="Pfam" id="PF11860"/>
    </source>
</evidence>
<evidence type="ECO:0000313" key="3">
    <source>
        <dbReference type="Proteomes" id="UP000886469"/>
    </source>
</evidence>
<reference evidence="2" key="1">
    <citation type="submission" date="2019-03" db="EMBL/GenBank/DDBJ databases">
        <title>Metabolic reconstructions from genomes of highly enriched 'Candidatus Accumulibacter' and 'Candidatus Competibacter' bioreactor populations.</title>
        <authorList>
            <person name="Annavajhala M.K."/>
            <person name="Welles L."/>
            <person name="Abbas B."/>
            <person name="Sorokin D."/>
            <person name="Park H."/>
            <person name="Van Loosdrecht M."/>
            <person name="Chandran K."/>
        </authorList>
    </citation>
    <scope>NUCLEOTIDE SEQUENCE</scope>
    <source>
        <strain evidence="2">SBR_L</strain>
    </source>
</reference>